<comment type="caution">
    <text evidence="2">The sequence shown here is derived from an EMBL/GenBank/DDBJ whole genome shotgun (WGS) entry which is preliminary data.</text>
</comment>
<proteinExistence type="predicted"/>
<keyword evidence="3" id="KW-1185">Reference proteome</keyword>
<feature type="chain" id="PRO_5017018320" description="Lipoprotein" evidence="1">
    <location>
        <begin position="16"/>
        <end position="288"/>
    </location>
</feature>
<evidence type="ECO:0000256" key="1">
    <source>
        <dbReference type="SAM" id="SignalP"/>
    </source>
</evidence>
<protein>
    <recommendedName>
        <fullName evidence="4">Lipoprotein</fullName>
    </recommendedName>
</protein>
<name>A0A369KX28_9BACT</name>
<keyword evidence="1" id="KW-0732">Signal</keyword>
<gene>
    <name evidence="2" type="ORF">DCC88_06195</name>
</gene>
<dbReference type="PROSITE" id="PS51257">
    <property type="entry name" value="PROKAR_LIPOPROTEIN"/>
    <property type="match status" value="1"/>
</dbReference>
<feature type="signal peptide" evidence="1">
    <location>
        <begin position="1"/>
        <end position="15"/>
    </location>
</feature>
<evidence type="ECO:0000313" key="2">
    <source>
        <dbReference type="EMBL" id="RDB36264.1"/>
    </source>
</evidence>
<evidence type="ECO:0000313" key="3">
    <source>
        <dbReference type="Proteomes" id="UP000253934"/>
    </source>
</evidence>
<dbReference type="AlphaFoldDB" id="A0A369KX28"/>
<dbReference type="EMBL" id="QOVW01000064">
    <property type="protein sequence ID" value="RDB36264.1"/>
    <property type="molecule type" value="Genomic_DNA"/>
</dbReference>
<dbReference type="Proteomes" id="UP000253934">
    <property type="component" value="Unassembled WGS sequence"/>
</dbReference>
<sequence length="288" mass="31829">MKSLGLMLLTISASAITTISCKNNSDTNKVLLLKEASFAFSRPVDTFNITAQVSCTSDPAYTDNNVTISNTSNIFFYAPNSECTISINNFTVDGKIFTPNDNNKILTVSFNSQVSPLVLQQNDKIITYKNGAEYKYAAMTFAENKFILNLYNLSELVVEKVAPNSIPMIEHQFSVNSIDPPTDPLFRIDIKELKYNGKAISRSFSLKANNLFSNYDKNKCKIVSAKPAGLADALAAYNNSSLGAPCPDLNEINNWDNFADNIQYIILATNEKASEFNSFLIITVAKQK</sequence>
<reference evidence="2" key="1">
    <citation type="submission" date="2018-04" db="EMBL/GenBank/DDBJ databases">
        <title>Draft genome sequence of the Candidatus Spirobacillus cienkowskii, a pathogen of freshwater Daphnia species, reconstructed from hemolymph metagenomic reads.</title>
        <authorList>
            <person name="Bresciani L."/>
            <person name="Lemos L.N."/>
            <person name="Wale N."/>
            <person name="Lin J.Y."/>
            <person name="Fernandes G.R."/>
            <person name="Duffy M.A."/>
            <person name="Rodrigues J.M."/>
        </authorList>
    </citation>
    <scope>NUCLEOTIDE SEQUENCE [LARGE SCALE GENOMIC DNA]</scope>
    <source>
        <strain evidence="2">Binning01</strain>
    </source>
</reference>
<organism evidence="2 3">
    <name type="scientific">Spirobacillus cienkowskii</name>
    <dbReference type="NCBI Taxonomy" id="495820"/>
    <lineage>
        <taxon>Bacteria</taxon>
        <taxon>Pseudomonadati</taxon>
        <taxon>Bdellovibrionota</taxon>
        <taxon>Oligoflexia</taxon>
        <taxon>Silvanigrellales</taxon>
        <taxon>Spirobacillus</taxon>
    </lineage>
</organism>
<evidence type="ECO:0008006" key="4">
    <source>
        <dbReference type="Google" id="ProtNLM"/>
    </source>
</evidence>
<accession>A0A369KX28</accession>